<evidence type="ECO:0000256" key="2">
    <source>
        <dbReference type="ARBA" id="ARBA00022475"/>
    </source>
</evidence>
<keyword evidence="2" id="KW-1003">Cell membrane</keyword>
<dbReference type="PANTHER" id="PTHR43081:SF17">
    <property type="entry name" value="BLL5647 PROTEIN"/>
    <property type="match status" value="1"/>
</dbReference>
<evidence type="ECO:0008006" key="9">
    <source>
        <dbReference type="Google" id="ProtNLM"/>
    </source>
</evidence>
<accession>W4L5W2</accession>
<evidence type="ECO:0000313" key="8">
    <source>
        <dbReference type="Proteomes" id="UP000019141"/>
    </source>
</evidence>
<dbReference type="GO" id="GO:0004016">
    <property type="term" value="F:adenylate cyclase activity"/>
    <property type="evidence" value="ECO:0007669"/>
    <property type="project" value="UniProtKB-ARBA"/>
</dbReference>
<dbReference type="GO" id="GO:0005886">
    <property type="term" value="C:plasma membrane"/>
    <property type="evidence" value="ECO:0007669"/>
    <property type="project" value="UniProtKB-SubCell"/>
</dbReference>
<dbReference type="Pfam" id="PF00211">
    <property type="entry name" value="Guanylate_cyc"/>
    <property type="match status" value="1"/>
</dbReference>
<comment type="subcellular location">
    <subcellularLocation>
        <location evidence="1">Cell membrane</location>
        <topology evidence="1">Multi-pass membrane protein</topology>
    </subcellularLocation>
</comment>
<dbReference type="SUPFAM" id="SSF55073">
    <property type="entry name" value="Nucleotide cyclase"/>
    <property type="match status" value="1"/>
</dbReference>
<gene>
    <name evidence="7" type="ORF">ETSY1_42430</name>
</gene>
<evidence type="ECO:0000313" key="7">
    <source>
        <dbReference type="EMBL" id="ETW92716.1"/>
    </source>
</evidence>
<evidence type="ECO:0000259" key="5">
    <source>
        <dbReference type="PROSITE" id="PS50125"/>
    </source>
</evidence>
<feature type="transmembrane region" description="Helical" evidence="4">
    <location>
        <begin position="117"/>
        <end position="140"/>
    </location>
</feature>
<dbReference type="Gene3D" id="3.30.70.1230">
    <property type="entry name" value="Nucleotide cyclase"/>
    <property type="match status" value="1"/>
</dbReference>
<proteinExistence type="predicted"/>
<dbReference type="AlphaFoldDB" id="W4L5W2"/>
<dbReference type="InterPro" id="IPR036010">
    <property type="entry name" value="2Fe-2S_ferredoxin-like_sf"/>
</dbReference>
<dbReference type="HOGENOM" id="CLU_505813_0_0_7"/>
<name>W4L5W2_ENTF1</name>
<feature type="transmembrane region" description="Helical" evidence="4">
    <location>
        <begin position="36"/>
        <end position="58"/>
    </location>
</feature>
<dbReference type="Pfam" id="PF00111">
    <property type="entry name" value="Fer2"/>
    <property type="match status" value="1"/>
</dbReference>
<dbReference type="EMBL" id="AZHW01001393">
    <property type="protein sequence ID" value="ETW92716.1"/>
    <property type="molecule type" value="Genomic_DNA"/>
</dbReference>
<dbReference type="GO" id="GO:0035556">
    <property type="term" value="P:intracellular signal transduction"/>
    <property type="evidence" value="ECO:0007669"/>
    <property type="project" value="InterPro"/>
</dbReference>
<reference evidence="7 8" key="1">
    <citation type="journal article" date="2014" name="Nature">
        <title>An environmental bacterial taxon with a large and distinct metabolic repertoire.</title>
        <authorList>
            <person name="Wilson M.C."/>
            <person name="Mori T."/>
            <person name="Ruckert C."/>
            <person name="Uria A.R."/>
            <person name="Helf M.J."/>
            <person name="Takada K."/>
            <person name="Gernert C."/>
            <person name="Steffens U.A."/>
            <person name="Heycke N."/>
            <person name="Schmitt S."/>
            <person name="Rinke C."/>
            <person name="Helfrich E.J."/>
            <person name="Brachmann A.O."/>
            <person name="Gurgui C."/>
            <person name="Wakimoto T."/>
            <person name="Kracht M."/>
            <person name="Crusemann M."/>
            <person name="Hentschel U."/>
            <person name="Abe I."/>
            <person name="Matsunaga S."/>
            <person name="Kalinowski J."/>
            <person name="Takeyama H."/>
            <person name="Piel J."/>
        </authorList>
    </citation>
    <scope>NUCLEOTIDE SEQUENCE [LARGE SCALE GENOMIC DNA]</scope>
    <source>
        <strain evidence="8">TSY1</strain>
    </source>
</reference>
<dbReference type="GO" id="GO:0051536">
    <property type="term" value="F:iron-sulfur cluster binding"/>
    <property type="evidence" value="ECO:0007669"/>
    <property type="project" value="InterPro"/>
</dbReference>
<dbReference type="InterPro" id="IPR050697">
    <property type="entry name" value="Adenylyl/Guanylyl_Cyclase_3/4"/>
</dbReference>
<dbReference type="CDD" id="cd07302">
    <property type="entry name" value="CHD"/>
    <property type="match status" value="1"/>
</dbReference>
<dbReference type="InterPro" id="IPR012675">
    <property type="entry name" value="Beta-grasp_dom_sf"/>
</dbReference>
<feature type="domain" description="Guanylate cyclase" evidence="5">
    <location>
        <begin position="353"/>
        <end position="485"/>
    </location>
</feature>
<dbReference type="InterPro" id="IPR001054">
    <property type="entry name" value="A/G_cyclase"/>
</dbReference>
<evidence type="ECO:0000256" key="4">
    <source>
        <dbReference type="SAM" id="Phobius"/>
    </source>
</evidence>
<dbReference type="SMART" id="SM00044">
    <property type="entry name" value="CYCc"/>
    <property type="match status" value="1"/>
</dbReference>
<evidence type="ECO:0000259" key="6">
    <source>
        <dbReference type="PROSITE" id="PS51085"/>
    </source>
</evidence>
<dbReference type="InterPro" id="IPR034804">
    <property type="entry name" value="SQR/QFR_C/D"/>
</dbReference>
<dbReference type="PANTHER" id="PTHR43081">
    <property type="entry name" value="ADENYLATE CYCLASE, TERMINAL-DIFFERENTIATION SPECIFIC-RELATED"/>
    <property type="match status" value="1"/>
</dbReference>
<organism evidence="7 8">
    <name type="scientific">Entotheonella factor</name>
    <dbReference type="NCBI Taxonomy" id="1429438"/>
    <lineage>
        <taxon>Bacteria</taxon>
        <taxon>Pseudomonadati</taxon>
        <taxon>Nitrospinota/Tectimicrobiota group</taxon>
        <taxon>Candidatus Tectimicrobiota</taxon>
        <taxon>Candidatus Entotheonellia</taxon>
        <taxon>Candidatus Entotheonellales</taxon>
        <taxon>Candidatus Entotheonellaceae</taxon>
        <taxon>Candidatus Entotheonella</taxon>
    </lineage>
</organism>
<dbReference type="CDD" id="cd00207">
    <property type="entry name" value="fer2"/>
    <property type="match status" value="1"/>
</dbReference>
<keyword evidence="4" id="KW-1133">Transmembrane helix</keyword>
<dbReference type="SUPFAM" id="SSF81343">
    <property type="entry name" value="Fumarate reductase respiratory complex transmembrane subunits"/>
    <property type="match status" value="1"/>
</dbReference>
<feature type="transmembrane region" description="Helical" evidence="4">
    <location>
        <begin position="152"/>
        <end position="171"/>
    </location>
</feature>
<protein>
    <recommendedName>
        <fullName evidence="9">Guanylate cyclase domain-containing protein</fullName>
    </recommendedName>
</protein>
<feature type="transmembrane region" description="Helical" evidence="4">
    <location>
        <begin position="70"/>
        <end position="97"/>
    </location>
</feature>
<dbReference type="InterPro" id="IPR001041">
    <property type="entry name" value="2Fe-2S_ferredoxin-type"/>
</dbReference>
<evidence type="ECO:0000256" key="1">
    <source>
        <dbReference type="ARBA" id="ARBA00004651"/>
    </source>
</evidence>
<dbReference type="SUPFAM" id="SSF54292">
    <property type="entry name" value="2Fe-2S ferredoxin-like"/>
    <property type="match status" value="1"/>
</dbReference>
<keyword evidence="8" id="KW-1185">Reference proteome</keyword>
<dbReference type="Gene3D" id="3.10.20.30">
    <property type="match status" value="1"/>
</dbReference>
<feature type="non-terminal residue" evidence="7">
    <location>
        <position position="1"/>
    </location>
</feature>
<sequence>HALFTTTHLMNHALGLISLEAMDAGRVWFLWVWRSLLGTVVLYGALAAHMALTFVALYQRRHFRMRFWEALQIALGLLILPFLIPHIIGTRLAHLWFEMVDSYTLMTLFYWEIRPELWMLQSLLLTIVWLHGCIGLHGWLRLKSWYPRTIPLGCVLAVLLPVLALLGFMQAGQEVSRLAQQSGWLQQTLEAAKAPSPSQIAALERVQNNLMMALAACIGLTLIARAARSVYERRHQTFRITYADGQDIRAMVGLTVLEASRRARIPHVAVCGGRGRCSTCRVRVLYGFDALPDSSAEERRVLQRVGAPPDVRLACQLQPTSDVSVAILLPASIQASEVSVHSDYAAGQEREIAVLFADLRRFTQITEHKLPYDVVFLLNRYFEVIGSAIERAGGIANQFTGDGVMALFGVNTGSAEGCRQALVAAREMVQGLAQLSEALDAELEAPLRMGIGIHCGPTVVGRMGRGVALYLTAVGDTVHVASRLQELTKDYRCQMVISESVAERAGVDVTACPRHELTVRNRQEPIVIRTIDDIDMLL</sequence>
<dbReference type="GO" id="GO:0006171">
    <property type="term" value="P:cAMP biosynthetic process"/>
    <property type="evidence" value="ECO:0007669"/>
    <property type="project" value="TreeGrafter"/>
</dbReference>
<dbReference type="PATRIC" id="fig|1429438.4.peg.7927"/>
<keyword evidence="3 4" id="KW-0472">Membrane</keyword>
<dbReference type="InterPro" id="IPR029787">
    <property type="entry name" value="Nucleotide_cyclase"/>
</dbReference>
<dbReference type="PROSITE" id="PS50125">
    <property type="entry name" value="GUANYLATE_CYCLASE_2"/>
    <property type="match status" value="1"/>
</dbReference>
<feature type="domain" description="2Fe-2S ferredoxin-type" evidence="6">
    <location>
        <begin position="238"/>
        <end position="333"/>
    </location>
</feature>
<dbReference type="Proteomes" id="UP000019141">
    <property type="component" value="Unassembled WGS sequence"/>
</dbReference>
<evidence type="ECO:0000256" key="3">
    <source>
        <dbReference type="ARBA" id="ARBA00023136"/>
    </source>
</evidence>
<keyword evidence="4" id="KW-0812">Transmembrane</keyword>
<comment type="caution">
    <text evidence="7">The sequence shown here is derived from an EMBL/GenBank/DDBJ whole genome shotgun (WGS) entry which is preliminary data.</text>
</comment>
<dbReference type="PROSITE" id="PS51085">
    <property type="entry name" value="2FE2S_FER_2"/>
    <property type="match status" value="1"/>
</dbReference>